<dbReference type="EMBL" id="CP045650">
    <property type="protein sequence ID" value="QGA11038.1"/>
    <property type="molecule type" value="Genomic_DNA"/>
</dbReference>
<accession>A0ABX6D395</accession>
<gene>
    <name evidence="1" type="ORF">GFH30_06385</name>
</gene>
<protein>
    <submittedName>
        <fullName evidence="1">Uncharacterized protein</fullName>
    </submittedName>
</protein>
<evidence type="ECO:0000313" key="1">
    <source>
        <dbReference type="EMBL" id="QGA11038.1"/>
    </source>
</evidence>
<reference evidence="1 2" key="1">
    <citation type="submission" date="2019-10" db="EMBL/GenBank/DDBJ databases">
        <authorList>
            <person name="Dong K."/>
        </authorList>
    </citation>
    <scope>NUCLEOTIDE SEQUENCE [LARGE SCALE GENOMIC DNA]</scope>
    <source>
        <strain evidence="2">dk386</strain>
    </source>
</reference>
<sequence length="69" mass="7707">MTFNNKFIATSADGSEIKGDAKVSPVNEDGKLERVPRSVTFEISVDVDENSEFIHPQDGKKYKVKFSDI</sequence>
<dbReference type="Proteomes" id="UP000327478">
    <property type="component" value="Chromosome"/>
</dbReference>
<name>A0ABX6D395_9GAMM</name>
<keyword evidence="2" id="KW-1185">Reference proteome</keyword>
<dbReference type="RefSeq" id="WP_153371432.1">
    <property type="nucleotide sequence ID" value="NZ_CP045650.1"/>
</dbReference>
<organism evidence="1 2">
    <name type="scientific">Acinetobacter wanghuae</name>
    <dbReference type="NCBI Taxonomy" id="2662362"/>
    <lineage>
        <taxon>Bacteria</taxon>
        <taxon>Pseudomonadati</taxon>
        <taxon>Pseudomonadota</taxon>
        <taxon>Gammaproteobacteria</taxon>
        <taxon>Moraxellales</taxon>
        <taxon>Moraxellaceae</taxon>
        <taxon>Acinetobacter</taxon>
    </lineage>
</organism>
<evidence type="ECO:0000313" key="2">
    <source>
        <dbReference type="Proteomes" id="UP000327478"/>
    </source>
</evidence>
<proteinExistence type="predicted"/>